<dbReference type="GO" id="GO:0006935">
    <property type="term" value="P:chemotaxis"/>
    <property type="evidence" value="ECO:0007669"/>
    <property type="project" value="InterPro"/>
</dbReference>
<dbReference type="InterPro" id="IPR024478">
    <property type="entry name" value="HlyB_4HB_MCP"/>
</dbReference>
<dbReference type="Pfam" id="PF00015">
    <property type="entry name" value="MCPsignal"/>
    <property type="match status" value="1"/>
</dbReference>
<keyword evidence="12" id="KW-1185">Reference proteome</keyword>
<dbReference type="Proteomes" id="UP000572212">
    <property type="component" value="Unassembled WGS sequence"/>
</dbReference>
<feature type="compositionally biased region" description="Low complexity" evidence="7">
    <location>
        <begin position="528"/>
        <end position="543"/>
    </location>
</feature>
<evidence type="ECO:0000256" key="4">
    <source>
        <dbReference type="ARBA" id="ARBA00023224"/>
    </source>
</evidence>
<dbReference type="CDD" id="cd06225">
    <property type="entry name" value="HAMP"/>
    <property type="match status" value="1"/>
</dbReference>
<dbReference type="RefSeq" id="WP_184243945.1">
    <property type="nucleotide sequence ID" value="NZ_BAAACU010000022.1"/>
</dbReference>
<evidence type="ECO:0000256" key="3">
    <source>
        <dbReference type="ARBA" id="ARBA00023136"/>
    </source>
</evidence>
<dbReference type="PANTHER" id="PTHR32089">
    <property type="entry name" value="METHYL-ACCEPTING CHEMOTAXIS PROTEIN MCPB"/>
    <property type="match status" value="1"/>
</dbReference>
<dbReference type="InterPro" id="IPR004090">
    <property type="entry name" value="Chemotax_Me-accpt_rcpt"/>
</dbReference>
<comment type="subcellular location">
    <subcellularLocation>
        <location evidence="1">Cell membrane</location>
    </subcellularLocation>
</comment>
<accession>A0A841RKU2</accession>
<dbReference type="PROSITE" id="PS50885">
    <property type="entry name" value="HAMP"/>
    <property type="match status" value="1"/>
</dbReference>
<dbReference type="PRINTS" id="PR00260">
    <property type="entry name" value="CHEMTRNSDUCR"/>
</dbReference>
<dbReference type="PROSITE" id="PS50111">
    <property type="entry name" value="CHEMOTAXIS_TRANSDUC_2"/>
    <property type="match status" value="1"/>
</dbReference>
<feature type="domain" description="HAMP" evidence="10">
    <location>
        <begin position="209"/>
        <end position="262"/>
    </location>
</feature>
<dbReference type="InterPro" id="IPR003660">
    <property type="entry name" value="HAMP_dom"/>
</dbReference>
<evidence type="ECO:0000256" key="6">
    <source>
        <dbReference type="PROSITE-ProRule" id="PRU00284"/>
    </source>
</evidence>
<evidence type="ECO:0000256" key="8">
    <source>
        <dbReference type="SAM" id="Phobius"/>
    </source>
</evidence>
<feature type="transmembrane region" description="Helical" evidence="8">
    <location>
        <begin position="21"/>
        <end position="39"/>
    </location>
</feature>
<dbReference type="SUPFAM" id="SSF58104">
    <property type="entry name" value="Methyl-accepting chemotaxis protein (MCP) signaling domain"/>
    <property type="match status" value="1"/>
</dbReference>
<keyword evidence="2" id="KW-1003">Cell membrane</keyword>
<comment type="similarity">
    <text evidence="5">Belongs to the methyl-accepting chemotaxis (MCP) protein family.</text>
</comment>
<reference evidence="11 12" key="1">
    <citation type="submission" date="2020-08" db="EMBL/GenBank/DDBJ databases">
        <title>Genomic Encyclopedia of Type Strains, Phase IV (KMG-IV): sequencing the most valuable type-strain genomes for metagenomic binning, comparative biology and taxonomic classification.</title>
        <authorList>
            <person name="Goeker M."/>
        </authorList>
    </citation>
    <scope>NUCLEOTIDE SEQUENCE [LARGE SCALE GENOMIC DNA]</scope>
    <source>
        <strain evidence="11 12">DSM 11805</strain>
    </source>
</reference>
<dbReference type="GO" id="GO:0005886">
    <property type="term" value="C:plasma membrane"/>
    <property type="evidence" value="ECO:0007669"/>
    <property type="project" value="UniProtKB-SubCell"/>
</dbReference>
<dbReference type="Gene3D" id="1.10.287.950">
    <property type="entry name" value="Methyl-accepting chemotaxis protein"/>
    <property type="match status" value="1"/>
</dbReference>
<evidence type="ECO:0000256" key="1">
    <source>
        <dbReference type="ARBA" id="ARBA00004236"/>
    </source>
</evidence>
<dbReference type="InterPro" id="IPR004089">
    <property type="entry name" value="MCPsignal_dom"/>
</dbReference>
<keyword evidence="8" id="KW-0812">Transmembrane</keyword>
<protein>
    <submittedName>
        <fullName evidence="11">Methyl-accepting chemotaxis protein</fullName>
    </submittedName>
</protein>
<dbReference type="AlphaFoldDB" id="A0A841RKU2"/>
<sequence>MKRFSLFTNFKSVRAKILFGFAIVMLLVIILGLFTIYSITQTNRDLRTVFDRELPLLVTDEQLAYNMTHRISLIRAYLLTDNEQYRNEFEAGIATSIELENDAIENSASDQLPVLIDKKIEWGNATDEMFQAIDNGDREGAIRIMEAQVQSQGDELVQGFHDLAIKKEQEIQELAKNIQQNNETTKWLAIIISILVVLLGVIIANITSISISKPIRTVMDRLSSITTGNLNHEPLLISSRDEIGQLIDSSNQLNEELKNILTQISTVSLTVSAQSEELTQSSNEVRTGSEQISITMEEIAAGTESQANHSSELSDMMTSFAEDIQTTTQYSESAQSDTNQVLSMTNEGTTLMNTSLEQMENINHLVKDSVEKVTNLETQSVEITKLVEVIQDIANQTNLLALNAAIEAARAGEQGKGFAVVADEVRKLAEQVNLSVSDISLIVGNIQNEISVVTEALNEGYKETELGTQQIQQTNQKFVQINDFIKQVENRISMISKNMINISQTSHQMTGFIQEIAAVSEETAAGIEETSASTQQTTSSMEEVAGSANDLAKLSEDLNELVQRFKI</sequence>
<evidence type="ECO:0000313" key="12">
    <source>
        <dbReference type="Proteomes" id="UP000572212"/>
    </source>
</evidence>
<evidence type="ECO:0000256" key="7">
    <source>
        <dbReference type="SAM" id="MobiDB-lite"/>
    </source>
</evidence>
<comment type="caution">
    <text evidence="11">The sequence shown here is derived from an EMBL/GenBank/DDBJ whole genome shotgun (WGS) entry which is preliminary data.</text>
</comment>
<dbReference type="Gene3D" id="6.10.340.10">
    <property type="match status" value="1"/>
</dbReference>
<keyword evidence="4 6" id="KW-0807">Transducer</keyword>
<dbReference type="EMBL" id="JACHON010000001">
    <property type="protein sequence ID" value="MBB6511584.1"/>
    <property type="molecule type" value="Genomic_DNA"/>
</dbReference>
<keyword evidence="8" id="KW-1133">Transmembrane helix</keyword>
<gene>
    <name evidence="11" type="ORF">GGQ92_000351</name>
</gene>
<evidence type="ECO:0000259" key="10">
    <source>
        <dbReference type="PROSITE" id="PS50885"/>
    </source>
</evidence>
<dbReference type="Pfam" id="PF12729">
    <property type="entry name" value="4HB_MCP_1"/>
    <property type="match status" value="1"/>
</dbReference>
<feature type="domain" description="Methyl-accepting transducer" evidence="9">
    <location>
        <begin position="281"/>
        <end position="524"/>
    </location>
</feature>
<dbReference type="SMART" id="SM00283">
    <property type="entry name" value="MA"/>
    <property type="match status" value="1"/>
</dbReference>
<evidence type="ECO:0000256" key="2">
    <source>
        <dbReference type="ARBA" id="ARBA00022475"/>
    </source>
</evidence>
<organism evidence="11 12">
    <name type="scientific">Gracilibacillus halotolerans</name>
    <dbReference type="NCBI Taxonomy" id="74386"/>
    <lineage>
        <taxon>Bacteria</taxon>
        <taxon>Bacillati</taxon>
        <taxon>Bacillota</taxon>
        <taxon>Bacilli</taxon>
        <taxon>Bacillales</taxon>
        <taxon>Bacillaceae</taxon>
        <taxon>Gracilibacillus</taxon>
    </lineage>
</organism>
<feature type="transmembrane region" description="Helical" evidence="8">
    <location>
        <begin position="187"/>
        <end position="211"/>
    </location>
</feature>
<evidence type="ECO:0000256" key="5">
    <source>
        <dbReference type="ARBA" id="ARBA00029447"/>
    </source>
</evidence>
<keyword evidence="3 8" id="KW-0472">Membrane</keyword>
<name>A0A841RKU2_9BACI</name>
<dbReference type="PANTHER" id="PTHR32089:SF112">
    <property type="entry name" value="LYSOZYME-LIKE PROTEIN-RELATED"/>
    <property type="match status" value="1"/>
</dbReference>
<evidence type="ECO:0000313" key="11">
    <source>
        <dbReference type="EMBL" id="MBB6511584.1"/>
    </source>
</evidence>
<proteinExistence type="inferred from homology"/>
<feature type="region of interest" description="Disordered" evidence="7">
    <location>
        <begin position="527"/>
        <end position="546"/>
    </location>
</feature>
<dbReference type="GO" id="GO:0007165">
    <property type="term" value="P:signal transduction"/>
    <property type="evidence" value="ECO:0007669"/>
    <property type="project" value="UniProtKB-KW"/>
</dbReference>
<dbReference type="Pfam" id="PF00672">
    <property type="entry name" value="HAMP"/>
    <property type="match status" value="1"/>
</dbReference>
<evidence type="ECO:0000259" key="9">
    <source>
        <dbReference type="PROSITE" id="PS50111"/>
    </source>
</evidence>
<dbReference type="GO" id="GO:0004888">
    <property type="term" value="F:transmembrane signaling receptor activity"/>
    <property type="evidence" value="ECO:0007669"/>
    <property type="project" value="InterPro"/>
</dbReference>